<accession>A0A4D9F4B5</accession>
<protein>
    <recommendedName>
        <fullName evidence="11">NADH dehydrogenase [ubiquinone] 1 subunit C2</fullName>
    </recommendedName>
</protein>
<dbReference type="InterPro" id="IPR009423">
    <property type="entry name" value="NDUC2"/>
</dbReference>
<evidence type="ECO:0000256" key="10">
    <source>
        <dbReference type="ARBA" id="ARBA00023136"/>
    </source>
</evidence>
<sequence length="110" mass="12849">MVFLPDESRGLPPPPIVNKNSVWLGLVGWVTALLDNAFNRRPMIRAGVHRQVLYATVGWCVGYYLNKRANYVYAKLDRDLMEYIRQHPEDFKEKDKKTLAEVLEDFNPIR</sequence>
<keyword evidence="5" id="KW-0812">Transmembrane</keyword>
<evidence type="ECO:0000313" key="12">
    <source>
        <dbReference type="EMBL" id="TFK14218.1"/>
    </source>
</evidence>
<dbReference type="EMBL" id="QXTE01000012">
    <property type="protein sequence ID" value="TFK14218.1"/>
    <property type="molecule type" value="Genomic_DNA"/>
</dbReference>
<comment type="function">
    <text evidence="11">Accessory subunit of the mitochondrial membrane respiratory chain NADH dehydrogenase (Complex I), that is believed not to be involved in catalysis. Complex I functions in the transfer of electrons from NADH to the respiratory chain. The immediate electron acceptor for the enzyme is believed to be ubiquinone.</text>
</comment>
<gene>
    <name evidence="12" type="ORF">DR999_PMT02259</name>
</gene>
<keyword evidence="10 11" id="KW-0472">Membrane</keyword>
<dbReference type="PIRSF" id="PIRSF017834">
    <property type="entry name" value="NADH-UbQ_OxRdtase_b14.5b"/>
    <property type="match status" value="1"/>
</dbReference>
<name>A0A4D9F4B5_9SAUR</name>
<dbReference type="GO" id="GO:0005743">
    <property type="term" value="C:mitochondrial inner membrane"/>
    <property type="evidence" value="ECO:0007669"/>
    <property type="project" value="UniProtKB-SubCell"/>
</dbReference>
<organism evidence="12 13">
    <name type="scientific">Platysternon megacephalum</name>
    <name type="common">big-headed turtle</name>
    <dbReference type="NCBI Taxonomy" id="55544"/>
    <lineage>
        <taxon>Eukaryota</taxon>
        <taxon>Metazoa</taxon>
        <taxon>Chordata</taxon>
        <taxon>Craniata</taxon>
        <taxon>Vertebrata</taxon>
        <taxon>Euteleostomi</taxon>
        <taxon>Archelosauria</taxon>
        <taxon>Testudinata</taxon>
        <taxon>Testudines</taxon>
        <taxon>Cryptodira</taxon>
        <taxon>Durocryptodira</taxon>
        <taxon>Testudinoidea</taxon>
        <taxon>Platysternidae</taxon>
        <taxon>Platysternon</taxon>
    </lineage>
</organism>
<evidence type="ECO:0000256" key="4">
    <source>
        <dbReference type="ARBA" id="ARBA00022660"/>
    </source>
</evidence>
<evidence type="ECO:0000256" key="8">
    <source>
        <dbReference type="ARBA" id="ARBA00022989"/>
    </source>
</evidence>
<dbReference type="PANTHER" id="PTHR13099">
    <property type="entry name" value="NADH-UBIQUINONE OXIDOREDUCTASE SUBUNIT B14.5B"/>
    <property type="match status" value="1"/>
</dbReference>
<evidence type="ECO:0000313" key="13">
    <source>
        <dbReference type="Proteomes" id="UP000297703"/>
    </source>
</evidence>
<evidence type="ECO:0000256" key="3">
    <source>
        <dbReference type="ARBA" id="ARBA00022448"/>
    </source>
</evidence>
<dbReference type="PANTHER" id="PTHR13099:SF0">
    <property type="entry name" value="NADH DEHYDROGENASE [UBIQUINONE] 1 SUBUNIT C2-RELATED"/>
    <property type="match status" value="1"/>
</dbReference>
<evidence type="ECO:0000256" key="11">
    <source>
        <dbReference type="PIRNR" id="PIRNR017834"/>
    </source>
</evidence>
<keyword evidence="9 11" id="KW-0496">Mitochondrion</keyword>
<comment type="similarity">
    <text evidence="2 11">Belongs to the complex I NDUFC2 subunit family.</text>
</comment>
<keyword evidence="3 11" id="KW-0813">Transport</keyword>
<evidence type="ECO:0000256" key="7">
    <source>
        <dbReference type="ARBA" id="ARBA00022982"/>
    </source>
</evidence>
<dbReference type="GO" id="GO:0006120">
    <property type="term" value="P:mitochondrial electron transport, NADH to ubiquinone"/>
    <property type="evidence" value="ECO:0007669"/>
    <property type="project" value="InterPro"/>
</dbReference>
<keyword evidence="4 11" id="KW-0679">Respiratory chain</keyword>
<evidence type="ECO:0000256" key="2">
    <source>
        <dbReference type="ARBA" id="ARBA00008674"/>
    </source>
</evidence>
<proteinExistence type="inferred from homology"/>
<evidence type="ECO:0000256" key="5">
    <source>
        <dbReference type="ARBA" id="ARBA00022692"/>
    </source>
</evidence>
<evidence type="ECO:0000256" key="9">
    <source>
        <dbReference type="ARBA" id="ARBA00023128"/>
    </source>
</evidence>
<dbReference type="Pfam" id="PF06374">
    <property type="entry name" value="NDUF_C2"/>
    <property type="match status" value="1"/>
</dbReference>
<evidence type="ECO:0000256" key="6">
    <source>
        <dbReference type="ARBA" id="ARBA00022792"/>
    </source>
</evidence>
<dbReference type="STRING" id="55544.A0A4D9F4B5"/>
<reference evidence="12 13" key="1">
    <citation type="submission" date="2019-04" db="EMBL/GenBank/DDBJ databases">
        <title>Draft genome of the big-headed turtle Platysternon megacephalum.</title>
        <authorList>
            <person name="Gong S."/>
        </authorList>
    </citation>
    <scope>NUCLEOTIDE SEQUENCE [LARGE SCALE GENOMIC DNA]</scope>
    <source>
        <strain evidence="12">DO16091913</strain>
        <tissue evidence="12">Muscle</tissue>
    </source>
</reference>
<reference evidence="12 13" key="2">
    <citation type="submission" date="2019-04" db="EMBL/GenBank/DDBJ databases">
        <title>The genome sequence of big-headed turtle.</title>
        <authorList>
            <person name="Gong S."/>
        </authorList>
    </citation>
    <scope>NUCLEOTIDE SEQUENCE [LARGE SCALE GENOMIC DNA]</scope>
    <source>
        <strain evidence="12">DO16091913</strain>
        <tissue evidence="12">Muscle</tissue>
    </source>
</reference>
<keyword evidence="13" id="KW-1185">Reference proteome</keyword>
<dbReference type="AlphaFoldDB" id="A0A4D9F4B5"/>
<keyword evidence="8" id="KW-1133">Transmembrane helix</keyword>
<comment type="subcellular location">
    <subcellularLocation>
        <location evidence="1">Mitochondrion inner membrane</location>
        <topology evidence="1">Single-pass membrane protein</topology>
        <orientation evidence="1">Matrix side</orientation>
    </subcellularLocation>
</comment>
<keyword evidence="6 11" id="KW-0999">Mitochondrion inner membrane</keyword>
<comment type="caution">
    <text evidence="12">The sequence shown here is derived from an EMBL/GenBank/DDBJ whole genome shotgun (WGS) entry which is preliminary data.</text>
</comment>
<evidence type="ECO:0000256" key="1">
    <source>
        <dbReference type="ARBA" id="ARBA00004298"/>
    </source>
</evidence>
<keyword evidence="7 11" id="KW-0249">Electron transport</keyword>
<dbReference type="Proteomes" id="UP000297703">
    <property type="component" value="Unassembled WGS sequence"/>
</dbReference>
<dbReference type="OrthoDB" id="6329847at2759"/>